<dbReference type="SUPFAM" id="SSF46785">
    <property type="entry name" value="Winged helix' DNA-binding domain"/>
    <property type="match status" value="1"/>
</dbReference>
<dbReference type="STRING" id="39482.ERS852491_01593"/>
<dbReference type="SMART" id="SM00345">
    <property type="entry name" value="HTH_GNTR"/>
    <property type="match status" value="1"/>
</dbReference>
<dbReference type="SUPFAM" id="SSF48008">
    <property type="entry name" value="GntR ligand-binding domain-like"/>
    <property type="match status" value="1"/>
</dbReference>
<evidence type="ECO:0000256" key="3">
    <source>
        <dbReference type="ARBA" id="ARBA00023163"/>
    </source>
</evidence>
<evidence type="ECO:0000256" key="1">
    <source>
        <dbReference type="ARBA" id="ARBA00023015"/>
    </source>
</evidence>
<evidence type="ECO:0000313" key="5">
    <source>
        <dbReference type="EMBL" id="CUO21748.1"/>
    </source>
</evidence>
<dbReference type="Pfam" id="PF00392">
    <property type="entry name" value="GntR"/>
    <property type="match status" value="1"/>
</dbReference>
<gene>
    <name evidence="5" type="primary">lutR_1</name>
    <name evidence="5" type="ORF">ERS852491_01593</name>
</gene>
<dbReference type="RefSeq" id="WP_050641347.1">
    <property type="nucleotide sequence ID" value="NZ_CABKUE010000009.1"/>
</dbReference>
<dbReference type="OrthoDB" id="389878at2"/>
<reference evidence="5 6" key="1">
    <citation type="submission" date="2015-09" db="EMBL/GenBank/DDBJ databases">
        <authorList>
            <consortium name="Pathogen Informatics"/>
        </authorList>
    </citation>
    <scope>NUCLEOTIDE SEQUENCE [LARGE SCALE GENOMIC DNA]</scope>
    <source>
        <strain evidence="5 6">2789STDY5834876</strain>
    </source>
</reference>
<dbReference type="GO" id="GO:0003700">
    <property type="term" value="F:DNA-binding transcription factor activity"/>
    <property type="evidence" value="ECO:0007669"/>
    <property type="project" value="InterPro"/>
</dbReference>
<dbReference type="SMART" id="SM00895">
    <property type="entry name" value="FCD"/>
    <property type="match status" value="1"/>
</dbReference>
<keyword evidence="1" id="KW-0805">Transcription regulation</keyword>
<name>A0A174DCJ5_9FIRM</name>
<dbReference type="PANTHER" id="PTHR43537">
    <property type="entry name" value="TRANSCRIPTIONAL REGULATOR, GNTR FAMILY"/>
    <property type="match status" value="1"/>
</dbReference>
<dbReference type="AlphaFoldDB" id="A0A174DCJ5"/>
<keyword evidence="3" id="KW-0804">Transcription</keyword>
<dbReference type="CDD" id="cd07377">
    <property type="entry name" value="WHTH_GntR"/>
    <property type="match status" value="1"/>
</dbReference>
<sequence length="223" mass="25922">MPLPNKELAFERTSAKQRVYETVKDWIIEGQFKPGEKVSDIEIADYFKVSRTPVREALQLLEAQKLVKSYPGKATIVTELEKDDIEKWYLPMAMLQQLAITLAVEKITPAHINHLKKLSDVFKECIKEQEKPMPILKADKAFHSCILEAAGNEYITDFCDVLWIHIQRLEYSFFRDTPLEASVEEHERMIKVLEMKDSYLASVLAKEHWDRTALSIRELNKNV</sequence>
<proteinExistence type="predicted"/>
<evidence type="ECO:0000259" key="4">
    <source>
        <dbReference type="PROSITE" id="PS50949"/>
    </source>
</evidence>
<keyword evidence="2" id="KW-0238">DNA-binding</keyword>
<dbReference type="GO" id="GO:0003677">
    <property type="term" value="F:DNA binding"/>
    <property type="evidence" value="ECO:0007669"/>
    <property type="project" value="UniProtKB-KW"/>
</dbReference>
<organism evidence="5 6">
    <name type="scientific">Faecalicatena contorta</name>
    <dbReference type="NCBI Taxonomy" id="39482"/>
    <lineage>
        <taxon>Bacteria</taxon>
        <taxon>Bacillati</taxon>
        <taxon>Bacillota</taxon>
        <taxon>Clostridia</taxon>
        <taxon>Lachnospirales</taxon>
        <taxon>Lachnospiraceae</taxon>
        <taxon>Faecalicatena</taxon>
    </lineage>
</organism>
<dbReference type="InterPro" id="IPR036388">
    <property type="entry name" value="WH-like_DNA-bd_sf"/>
</dbReference>
<dbReference type="Proteomes" id="UP000095544">
    <property type="component" value="Unassembled WGS sequence"/>
</dbReference>
<dbReference type="PROSITE" id="PS50949">
    <property type="entry name" value="HTH_GNTR"/>
    <property type="match status" value="1"/>
</dbReference>
<dbReference type="EMBL" id="CYZU01000011">
    <property type="protein sequence ID" value="CUO21748.1"/>
    <property type="molecule type" value="Genomic_DNA"/>
</dbReference>
<dbReference type="InterPro" id="IPR008920">
    <property type="entry name" value="TF_FadR/GntR_C"/>
</dbReference>
<dbReference type="PANTHER" id="PTHR43537:SF24">
    <property type="entry name" value="GLUCONATE OPERON TRANSCRIPTIONAL REPRESSOR"/>
    <property type="match status" value="1"/>
</dbReference>
<protein>
    <submittedName>
        <fullName evidence="5">L-lactate utilization operon repressor</fullName>
    </submittedName>
</protein>
<evidence type="ECO:0000313" key="6">
    <source>
        <dbReference type="Proteomes" id="UP000095544"/>
    </source>
</evidence>
<accession>A0A174DCJ5</accession>
<feature type="domain" description="HTH gntR-type" evidence="4">
    <location>
        <begin position="13"/>
        <end position="80"/>
    </location>
</feature>
<dbReference type="InterPro" id="IPR036390">
    <property type="entry name" value="WH_DNA-bd_sf"/>
</dbReference>
<dbReference type="Pfam" id="PF07729">
    <property type="entry name" value="FCD"/>
    <property type="match status" value="1"/>
</dbReference>
<dbReference type="InterPro" id="IPR000524">
    <property type="entry name" value="Tscrpt_reg_HTH_GntR"/>
</dbReference>
<evidence type="ECO:0000256" key="2">
    <source>
        <dbReference type="ARBA" id="ARBA00023125"/>
    </source>
</evidence>
<dbReference type="Gene3D" id="1.10.10.10">
    <property type="entry name" value="Winged helix-like DNA-binding domain superfamily/Winged helix DNA-binding domain"/>
    <property type="match status" value="1"/>
</dbReference>
<dbReference type="InterPro" id="IPR011711">
    <property type="entry name" value="GntR_C"/>
</dbReference>
<dbReference type="Gene3D" id="1.20.120.530">
    <property type="entry name" value="GntR ligand-binding domain-like"/>
    <property type="match status" value="1"/>
</dbReference>